<dbReference type="Proteomes" id="UP000187465">
    <property type="component" value="Unassembled WGS sequence"/>
</dbReference>
<organism evidence="4 5">
    <name type="scientific">Paenibacillus odorifer</name>
    <dbReference type="NCBI Taxonomy" id="189426"/>
    <lineage>
        <taxon>Bacteria</taxon>
        <taxon>Bacillati</taxon>
        <taxon>Bacillota</taxon>
        <taxon>Bacilli</taxon>
        <taxon>Bacillales</taxon>
        <taxon>Paenibacillaceae</taxon>
        <taxon>Paenibacillus</taxon>
    </lineage>
</organism>
<sequence>MSQKIIIREAENKDRNAIADLLLDAYHQYSEIMPEPLWLEYRKSLLDSVHGDTPLVRIIAEIDKKIVGSALLFSSSETAYGKPELGIHSPILRLLAVSPSARGLGVATLLIRDAARRSLQLGATTLNLHTSEMMSSAIKLYQRLGFNRAYETDLMNGDTLVQGFRLDLLSSVRSTAGQI</sequence>
<gene>
    <name evidence="4" type="ORF">BJP51_02810</name>
</gene>
<dbReference type="AlphaFoldDB" id="A0A1R0X3Z3"/>
<name>A0A1R0X3Z3_9BACL</name>
<evidence type="ECO:0000256" key="1">
    <source>
        <dbReference type="ARBA" id="ARBA00022679"/>
    </source>
</evidence>
<dbReference type="CDD" id="cd04301">
    <property type="entry name" value="NAT_SF"/>
    <property type="match status" value="1"/>
</dbReference>
<dbReference type="Pfam" id="PF00583">
    <property type="entry name" value="Acetyltransf_1"/>
    <property type="match status" value="1"/>
</dbReference>
<dbReference type="GO" id="GO:0016747">
    <property type="term" value="F:acyltransferase activity, transferring groups other than amino-acyl groups"/>
    <property type="evidence" value="ECO:0007669"/>
    <property type="project" value="InterPro"/>
</dbReference>
<keyword evidence="2" id="KW-0012">Acyltransferase</keyword>
<dbReference type="KEGG" id="pod:PODO_15195"/>
<dbReference type="EMBL" id="MKQP01000034">
    <property type="protein sequence ID" value="OMD28053.1"/>
    <property type="molecule type" value="Genomic_DNA"/>
</dbReference>
<evidence type="ECO:0000256" key="2">
    <source>
        <dbReference type="ARBA" id="ARBA00023315"/>
    </source>
</evidence>
<dbReference type="RefSeq" id="WP_036677290.1">
    <property type="nucleotide sequence ID" value="NZ_CP009428.1"/>
</dbReference>
<evidence type="ECO:0000313" key="4">
    <source>
        <dbReference type="EMBL" id="OMD28053.1"/>
    </source>
</evidence>
<reference evidence="4 5" key="1">
    <citation type="submission" date="2016-10" db="EMBL/GenBank/DDBJ databases">
        <title>Paenibacillus species isolates.</title>
        <authorList>
            <person name="Beno S.M."/>
        </authorList>
    </citation>
    <scope>NUCLEOTIDE SEQUENCE [LARGE SCALE GENOMIC DNA]</scope>
    <source>
        <strain evidence="4 5">FSL H7-0604</strain>
    </source>
</reference>
<comment type="caution">
    <text evidence="4">The sequence shown here is derived from an EMBL/GenBank/DDBJ whole genome shotgun (WGS) entry which is preliminary data.</text>
</comment>
<proteinExistence type="predicted"/>
<dbReference type="Gene3D" id="3.40.630.30">
    <property type="match status" value="1"/>
</dbReference>
<dbReference type="InterPro" id="IPR000182">
    <property type="entry name" value="GNAT_dom"/>
</dbReference>
<dbReference type="GeneID" id="31571542"/>
<dbReference type="InterPro" id="IPR016181">
    <property type="entry name" value="Acyl_CoA_acyltransferase"/>
</dbReference>
<protein>
    <submittedName>
        <fullName evidence="4">GNAT family N-acetyltransferase</fullName>
    </submittedName>
</protein>
<evidence type="ECO:0000313" key="5">
    <source>
        <dbReference type="Proteomes" id="UP000187465"/>
    </source>
</evidence>
<keyword evidence="1 4" id="KW-0808">Transferase</keyword>
<feature type="domain" description="N-acetyltransferase" evidence="3">
    <location>
        <begin position="5"/>
        <end position="167"/>
    </location>
</feature>
<dbReference type="InterPro" id="IPR050832">
    <property type="entry name" value="Bact_Acetyltransf"/>
</dbReference>
<dbReference type="PROSITE" id="PS51186">
    <property type="entry name" value="GNAT"/>
    <property type="match status" value="1"/>
</dbReference>
<dbReference type="SUPFAM" id="SSF55729">
    <property type="entry name" value="Acyl-CoA N-acyltransferases (Nat)"/>
    <property type="match status" value="1"/>
</dbReference>
<dbReference type="PANTHER" id="PTHR43877">
    <property type="entry name" value="AMINOALKYLPHOSPHONATE N-ACETYLTRANSFERASE-RELATED-RELATED"/>
    <property type="match status" value="1"/>
</dbReference>
<evidence type="ECO:0000259" key="3">
    <source>
        <dbReference type="PROSITE" id="PS51186"/>
    </source>
</evidence>
<accession>A0A1R0X3Z3</accession>